<comment type="caution">
    <text evidence="6">Lacks conserved residue(s) required for the propagation of feature annotation.</text>
</comment>
<dbReference type="Pfam" id="PF01330">
    <property type="entry name" value="RuvA_N"/>
    <property type="match status" value="1"/>
</dbReference>
<sequence length="228" mass="23369">MIGRLTGRIGYRAEDHVLLDVGGVGYLVYCSDRTLATLPAVGEAVSLYTDLVVREDLMQLFGFPTLVEKEWHRLLMSVQGVGAKVSLAILGTLGPDGVGRAIALGDWASVKAAKGVGPKTAQRIVLDLKDKAPGVMALGGSVVEAMDGPEPAPVVDVVEPTGRAPRKPAAKPRATSASAQADALSALSNLGYGPSEAAAAVAEVAGDNPEANEAALIRAALKLLAPKG</sequence>
<dbReference type="Gene3D" id="1.10.8.10">
    <property type="entry name" value="DNA helicase RuvA subunit, C-terminal domain"/>
    <property type="match status" value="1"/>
</dbReference>
<comment type="caution">
    <text evidence="8">The sequence shown here is derived from an EMBL/GenBank/DDBJ whole genome shotgun (WGS) entry which is preliminary data.</text>
</comment>
<feature type="domain" description="Helix-hairpin-helix DNA-binding motif class 1" evidence="7">
    <location>
        <begin position="108"/>
        <end position="127"/>
    </location>
</feature>
<dbReference type="GO" id="GO:0009379">
    <property type="term" value="C:Holliday junction helicase complex"/>
    <property type="evidence" value="ECO:0007669"/>
    <property type="project" value="InterPro"/>
</dbReference>
<evidence type="ECO:0000313" key="9">
    <source>
        <dbReference type="Proteomes" id="UP000611500"/>
    </source>
</evidence>
<keyword evidence="1 6" id="KW-0963">Cytoplasm</keyword>
<dbReference type="GO" id="GO:0006310">
    <property type="term" value="P:DNA recombination"/>
    <property type="evidence" value="ECO:0007669"/>
    <property type="project" value="UniProtKB-UniRule"/>
</dbReference>
<dbReference type="Gene3D" id="1.10.150.20">
    <property type="entry name" value="5' to 3' exonuclease, C-terminal subdomain"/>
    <property type="match status" value="1"/>
</dbReference>
<dbReference type="GO" id="GO:0005524">
    <property type="term" value="F:ATP binding"/>
    <property type="evidence" value="ECO:0007669"/>
    <property type="project" value="InterPro"/>
</dbReference>
<proteinExistence type="inferred from homology"/>
<keyword evidence="4 6" id="KW-0233">DNA recombination</keyword>
<keyword evidence="9" id="KW-1185">Reference proteome</keyword>
<feature type="domain" description="Helix-hairpin-helix DNA-binding motif class 1" evidence="7">
    <location>
        <begin position="73"/>
        <end position="92"/>
    </location>
</feature>
<dbReference type="InterPro" id="IPR036267">
    <property type="entry name" value="RuvA_C_sf"/>
</dbReference>
<reference evidence="8" key="1">
    <citation type="journal article" date="2014" name="Int. J. Syst. Evol. Microbiol.">
        <title>Complete genome sequence of Corynebacterium casei LMG S-19264T (=DSM 44701T), isolated from a smear-ripened cheese.</title>
        <authorList>
            <consortium name="US DOE Joint Genome Institute (JGI-PGF)"/>
            <person name="Walter F."/>
            <person name="Albersmeier A."/>
            <person name="Kalinowski J."/>
            <person name="Ruckert C."/>
        </authorList>
    </citation>
    <scope>NUCLEOTIDE SEQUENCE</scope>
    <source>
        <strain evidence="8">CGMCC 1.7081</strain>
    </source>
</reference>
<keyword evidence="5 6" id="KW-0234">DNA repair</keyword>
<evidence type="ECO:0000256" key="1">
    <source>
        <dbReference type="ARBA" id="ARBA00022490"/>
    </source>
</evidence>
<dbReference type="AlphaFoldDB" id="A0A8J3H667"/>
<gene>
    <name evidence="6 8" type="primary">ruvA</name>
    <name evidence="8" type="ORF">GCM10010961_10080</name>
</gene>
<organism evidence="8 9">
    <name type="scientific">Pseudodonghicola xiamenensis</name>
    <dbReference type="NCBI Taxonomy" id="337702"/>
    <lineage>
        <taxon>Bacteria</taxon>
        <taxon>Pseudomonadati</taxon>
        <taxon>Pseudomonadota</taxon>
        <taxon>Alphaproteobacteria</taxon>
        <taxon>Rhodobacterales</taxon>
        <taxon>Paracoccaceae</taxon>
        <taxon>Pseudodonghicola</taxon>
    </lineage>
</organism>
<dbReference type="GO" id="GO:0048476">
    <property type="term" value="C:Holliday junction resolvase complex"/>
    <property type="evidence" value="ECO:0007669"/>
    <property type="project" value="UniProtKB-UniRule"/>
</dbReference>
<dbReference type="InterPro" id="IPR000085">
    <property type="entry name" value="RuvA"/>
</dbReference>
<keyword evidence="2 6" id="KW-0227">DNA damage</keyword>
<evidence type="ECO:0000256" key="5">
    <source>
        <dbReference type="ARBA" id="ARBA00023204"/>
    </source>
</evidence>
<accession>A0A8J3H667</accession>
<dbReference type="Proteomes" id="UP000611500">
    <property type="component" value="Unassembled WGS sequence"/>
</dbReference>
<evidence type="ECO:0000313" key="8">
    <source>
        <dbReference type="EMBL" id="GHG84242.1"/>
    </source>
</evidence>
<dbReference type="InterPro" id="IPR011114">
    <property type="entry name" value="RuvA_C"/>
</dbReference>
<dbReference type="InterPro" id="IPR013849">
    <property type="entry name" value="DNA_helicase_Holl-junc_RuvA_I"/>
</dbReference>
<comment type="similarity">
    <text evidence="6">Belongs to the RuvA family.</text>
</comment>
<dbReference type="Pfam" id="PF07499">
    <property type="entry name" value="RuvA_C"/>
    <property type="match status" value="1"/>
</dbReference>
<dbReference type="SMART" id="SM00278">
    <property type="entry name" value="HhH1"/>
    <property type="match status" value="2"/>
</dbReference>
<dbReference type="Gene3D" id="2.40.50.140">
    <property type="entry name" value="Nucleic acid-binding proteins"/>
    <property type="match status" value="1"/>
</dbReference>
<keyword evidence="8" id="KW-0547">Nucleotide-binding</keyword>
<evidence type="ECO:0000256" key="6">
    <source>
        <dbReference type="HAMAP-Rule" id="MF_00031"/>
    </source>
</evidence>
<dbReference type="RefSeq" id="WP_028092319.1">
    <property type="nucleotide sequence ID" value="NZ_BNAP01000003.1"/>
</dbReference>
<comment type="domain">
    <text evidence="6">Has three domains with a flexible linker between the domains II and III and assumes an 'L' shape. Domain III is highly mobile and contacts RuvB.</text>
</comment>
<keyword evidence="3 6" id="KW-0238">DNA-binding</keyword>
<keyword evidence="8" id="KW-0067">ATP-binding</keyword>
<comment type="subunit">
    <text evidence="6">Homotetramer. Forms an RuvA(8)-RuvB(12)-Holliday junction (HJ) complex. HJ DNA is sandwiched between 2 RuvA tetramers; dsDNA enters through RuvA and exits via RuvB. An RuvB hexamer assembles on each DNA strand where it exits the tetramer. Each RuvB hexamer is contacted by two RuvA subunits (via domain III) on 2 adjacent RuvB subunits; this complex drives branch migration. In the full resolvosome a probable DNA-RuvA(4)-RuvB(12)-RuvC(2) complex forms which resolves the HJ.</text>
</comment>
<evidence type="ECO:0000256" key="4">
    <source>
        <dbReference type="ARBA" id="ARBA00023172"/>
    </source>
</evidence>
<evidence type="ECO:0000256" key="2">
    <source>
        <dbReference type="ARBA" id="ARBA00022763"/>
    </source>
</evidence>
<comment type="subcellular location">
    <subcellularLocation>
        <location evidence="6">Cytoplasm</location>
    </subcellularLocation>
</comment>
<dbReference type="GO" id="GO:0006281">
    <property type="term" value="P:DNA repair"/>
    <property type="evidence" value="ECO:0007669"/>
    <property type="project" value="UniProtKB-UniRule"/>
</dbReference>
<evidence type="ECO:0000256" key="3">
    <source>
        <dbReference type="ARBA" id="ARBA00023125"/>
    </source>
</evidence>
<dbReference type="SUPFAM" id="SSF47781">
    <property type="entry name" value="RuvA domain 2-like"/>
    <property type="match status" value="1"/>
</dbReference>
<protein>
    <recommendedName>
        <fullName evidence="6">Holliday junction branch migration complex subunit RuvA</fullName>
    </recommendedName>
</protein>
<dbReference type="Pfam" id="PF14520">
    <property type="entry name" value="HHH_5"/>
    <property type="match status" value="1"/>
</dbReference>
<evidence type="ECO:0000259" key="7">
    <source>
        <dbReference type="SMART" id="SM00278"/>
    </source>
</evidence>
<dbReference type="InterPro" id="IPR010994">
    <property type="entry name" value="RuvA_2-like"/>
</dbReference>
<keyword evidence="8" id="KW-0378">Hydrolase</keyword>
<dbReference type="GO" id="GO:0005737">
    <property type="term" value="C:cytoplasm"/>
    <property type="evidence" value="ECO:0007669"/>
    <property type="project" value="UniProtKB-SubCell"/>
</dbReference>
<dbReference type="GO" id="GO:0000400">
    <property type="term" value="F:four-way junction DNA binding"/>
    <property type="evidence" value="ECO:0007669"/>
    <property type="project" value="UniProtKB-UniRule"/>
</dbReference>
<comment type="function">
    <text evidence="6">The RuvA-RuvB-RuvC complex processes Holliday junction (HJ) DNA during genetic recombination and DNA repair, while the RuvA-RuvB complex plays an important role in the rescue of blocked DNA replication forks via replication fork reversal (RFR). RuvA specifically binds to HJ cruciform DNA, conferring on it an open structure. The RuvB hexamer acts as an ATP-dependent pump, pulling dsDNA into and through the RuvAB complex. HJ branch migration allows RuvC to scan DNA until it finds its consensus sequence, where it cleaves and resolves the cruciform DNA.</text>
</comment>
<name>A0A8J3H667_9RHOB</name>
<dbReference type="InterPro" id="IPR012340">
    <property type="entry name" value="NA-bd_OB-fold"/>
</dbReference>
<dbReference type="EMBL" id="BNAP01000003">
    <property type="protein sequence ID" value="GHG84242.1"/>
    <property type="molecule type" value="Genomic_DNA"/>
</dbReference>
<dbReference type="CDD" id="cd14332">
    <property type="entry name" value="UBA_RuvA_C"/>
    <property type="match status" value="1"/>
</dbReference>
<dbReference type="SUPFAM" id="SSF46929">
    <property type="entry name" value="DNA helicase RuvA subunit, C-terminal domain"/>
    <property type="match status" value="1"/>
</dbReference>
<dbReference type="HAMAP" id="MF_00031">
    <property type="entry name" value="DNA_HJ_migration_RuvA"/>
    <property type="match status" value="1"/>
</dbReference>
<dbReference type="GO" id="GO:0009378">
    <property type="term" value="F:four-way junction helicase activity"/>
    <property type="evidence" value="ECO:0007669"/>
    <property type="project" value="InterPro"/>
</dbReference>
<dbReference type="NCBIfam" id="TIGR00084">
    <property type="entry name" value="ruvA"/>
    <property type="match status" value="1"/>
</dbReference>
<feature type="region of interest" description="Domain I" evidence="6">
    <location>
        <begin position="1"/>
        <end position="64"/>
    </location>
</feature>
<reference evidence="8" key="2">
    <citation type="submission" date="2020-09" db="EMBL/GenBank/DDBJ databases">
        <authorList>
            <person name="Sun Q."/>
            <person name="Zhou Y."/>
        </authorList>
    </citation>
    <scope>NUCLEOTIDE SEQUENCE</scope>
    <source>
        <strain evidence="8">CGMCC 1.7081</strain>
    </source>
</reference>
<feature type="region of interest" description="Domain III" evidence="6">
    <location>
        <begin position="177"/>
        <end position="228"/>
    </location>
</feature>
<dbReference type="InterPro" id="IPR003583">
    <property type="entry name" value="Hlx-hairpin-Hlx_DNA-bd_motif"/>
</dbReference>
<dbReference type="SUPFAM" id="SSF50249">
    <property type="entry name" value="Nucleic acid-binding proteins"/>
    <property type="match status" value="1"/>
</dbReference>
<keyword evidence="8" id="KW-0347">Helicase</keyword>